<accession>A0A517ZQJ5</accession>
<sequence length="949" mass="107244">MLVTLRLLIVITFFILFQRPLCAADGLLEGSQWKRDGFAVARYEISGTGSRNNPLRRKLRAPFASDELFVRFRIQYDADSIDTPEEGNGEFFVLWLDSAEGSDTTTHSGGVPNLGLHVSQGENRFMVRYSSGGEKFGPALQGNREFLIVGRLWKSASGDDEPFDRFDLWVDPQDNEEFKPSASTNSQKSITAVNWIGFSTGAKTEAGDQIEVWDVDLAATWESILNLPPKKKSVPAQPAVVQRTVNFETHVLPLLKSRCFECHSGDEPESDVRLDLVDEVLNQTVVRNAAKSRLFEVVEQGEMPPDDEPLDADEKAILKAWIDEGLDWDEKLLPTPPPVTDHWAFQKIRRPNVPDVKNQQWVRTPVDSFIARRHEELGLTPAPEADAQTLERRISLDLTGLPPSDNKQTMDDYLASPAYGARWGRHWLDIVRWAESNGHQHNRNRPHAWRYRDWVVDAFNDDKPFDRFLLEQIAGDELEPVSDESVIATGFLAAARYSGNELDKSIQRNDILVDVANTTAQVFLGLTMECAQCHSHKFDPVSIRDYYRFQAFFAQGQPENVIIAEDETVRSLIDEYWQIFDRVHDRIVNVRRKQGHPEPIYVTPTSVINGMRKSEKTRFQELRKTLSEFPQTWGFYAPSASERPALVAPLNMRWPLPRIDGDSPLMETAILLRGDVQSRGPVVQPGWPALFGPMPDRSEKPRSQLAAWMTDPANPLTARVWVNRLWQWHFGRGLVETSADFGTQGSKPTHPELLDFLASELIDSGWSTKHIHRLIVDSATYRQSSQFQPHNSETDPDNNMLLRWLPRRLEAEAIRDSILAVSGCLDAETGGPSDIGQSKRRSLYRHQKRGALPVQQILFDGADGITVCSHRRVSTSALQPLWLLNSHFVQENATAFAQRAKSVENAFHLALGRKPTAEELTDLEALAEQADLHSACLAILNCSEFLYIP</sequence>
<evidence type="ECO:0000259" key="3">
    <source>
        <dbReference type="Pfam" id="PF07635"/>
    </source>
</evidence>
<organism evidence="4 5">
    <name type="scientific">Symmachiella dynata</name>
    <dbReference type="NCBI Taxonomy" id="2527995"/>
    <lineage>
        <taxon>Bacteria</taxon>
        <taxon>Pseudomonadati</taxon>
        <taxon>Planctomycetota</taxon>
        <taxon>Planctomycetia</taxon>
        <taxon>Planctomycetales</taxon>
        <taxon>Planctomycetaceae</taxon>
        <taxon>Symmachiella</taxon>
    </lineage>
</organism>
<dbReference type="InterPro" id="IPR022655">
    <property type="entry name" value="DUF1553"/>
</dbReference>
<dbReference type="Proteomes" id="UP000319383">
    <property type="component" value="Chromosome"/>
</dbReference>
<protein>
    <submittedName>
        <fullName evidence="4">Planctomycete cytochrome C</fullName>
    </submittedName>
</protein>
<dbReference type="KEGG" id="sdyn:Mal52_31840"/>
<dbReference type="EMBL" id="CP036276">
    <property type="protein sequence ID" value="QDU44698.1"/>
    <property type="molecule type" value="Genomic_DNA"/>
</dbReference>
<keyword evidence="5" id="KW-1185">Reference proteome</keyword>
<dbReference type="InterPro" id="IPR011429">
    <property type="entry name" value="Cyt_c_Planctomycete-type"/>
</dbReference>
<dbReference type="Pfam" id="PF07635">
    <property type="entry name" value="PSCyt1"/>
    <property type="match status" value="1"/>
</dbReference>
<evidence type="ECO:0000313" key="5">
    <source>
        <dbReference type="Proteomes" id="UP000319383"/>
    </source>
</evidence>
<feature type="domain" description="DUF1553" evidence="2">
    <location>
        <begin position="702"/>
        <end position="926"/>
    </location>
</feature>
<dbReference type="InterPro" id="IPR011444">
    <property type="entry name" value="DUF1549"/>
</dbReference>
<dbReference type="RefSeq" id="WP_145377013.1">
    <property type="nucleotide sequence ID" value="NZ_CP036276.1"/>
</dbReference>
<evidence type="ECO:0000313" key="4">
    <source>
        <dbReference type="EMBL" id="QDU44698.1"/>
    </source>
</evidence>
<dbReference type="PANTHER" id="PTHR35889:SF3">
    <property type="entry name" value="F-BOX DOMAIN-CONTAINING PROTEIN"/>
    <property type="match status" value="1"/>
</dbReference>
<feature type="domain" description="DUF1549" evidence="1">
    <location>
        <begin position="365"/>
        <end position="555"/>
    </location>
</feature>
<feature type="domain" description="Cytochrome C Planctomycete-type" evidence="3">
    <location>
        <begin position="259"/>
        <end position="307"/>
    </location>
</feature>
<proteinExistence type="predicted"/>
<dbReference type="PANTHER" id="PTHR35889">
    <property type="entry name" value="CYCLOINULO-OLIGOSACCHARIDE FRUCTANOTRANSFERASE-RELATED"/>
    <property type="match status" value="1"/>
</dbReference>
<evidence type="ECO:0000259" key="1">
    <source>
        <dbReference type="Pfam" id="PF07583"/>
    </source>
</evidence>
<dbReference type="Pfam" id="PF07587">
    <property type="entry name" value="PSD1"/>
    <property type="match status" value="1"/>
</dbReference>
<name>A0A517ZQJ5_9PLAN</name>
<reference evidence="4 5" key="1">
    <citation type="submission" date="2019-02" db="EMBL/GenBank/DDBJ databases">
        <title>Deep-cultivation of Planctomycetes and their phenomic and genomic characterization uncovers novel biology.</title>
        <authorList>
            <person name="Wiegand S."/>
            <person name="Jogler M."/>
            <person name="Boedeker C."/>
            <person name="Pinto D."/>
            <person name="Vollmers J."/>
            <person name="Rivas-Marin E."/>
            <person name="Kohn T."/>
            <person name="Peeters S.H."/>
            <person name="Heuer A."/>
            <person name="Rast P."/>
            <person name="Oberbeckmann S."/>
            <person name="Bunk B."/>
            <person name="Jeske O."/>
            <person name="Meyerdierks A."/>
            <person name="Storesund J.E."/>
            <person name="Kallscheuer N."/>
            <person name="Luecker S."/>
            <person name="Lage O.M."/>
            <person name="Pohl T."/>
            <person name="Merkel B.J."/>
            <person name="Hornburger P."/>
            <person name="Mueller R.-W."/>
            <person name="Bruemmer F."/>
            <person name="Labrenz M."/>
            <person name="Spormann A.M."/>
            <person name="Op den Camp H."/>
            <person name="Overmann J."/>
            <person name="Amann R."/>
            <person name="Jetten M.S.M."/>
            <person name="Mascher T."/>
            <person name="Medema M.H."/>
            <person name="Devos D.P."/>
            <person name="Kaster A.-K."/>
            <person name="Ovreas L."/>
            <person name="Rohde M."/>
            <person name="Galperin M.Y."/>
            <person name="Jogler C."/>
        </authorList>
    </citation>
    <scope>NUCLEOTIDE SEQUENCE [LARGE SCALE GENOMIC DNA]</scope>
    <source>
        <strain evidence="4 5">Mal52</strain>
    </source>
</reference>
<dbReference type="Pfam" id="PF07583">
    <property type="entry name" value="PSCyt2"/>
    <property type="match status" value="1"/>
</dbReference>
<dbReference type="AlphaFoldDB" id="A0A517ZQJ5"/>
<evidence type="ECO:0000259" key="2">
    <source>
        <dbReference type="Pfam" id="PF07587"/>
    </source>
</evidence>
<gene>
    <name evidence="4" type="ORF">Mal52_31840</name>
</gene>